<dbReference type="SUPFAM" id="SSF56925">
    <property type="entry name" value="OMPA-like"/>
    <property type="match status" value="1"/>
</dbReference>
<feature type="domain" description="HphA C-terminal" evidence="3">
    <location>
        <begin position="156"/>
        <end position="260"/>
    </location>
</feature>
<dbReference type="Gene3D" id="2.40.160.90">
    <property type="match status" value="1"/>
</dbReference>
<reference evidence="6" key="1">
    <citation type="submission" date="2016-10" db="EMBL/GenBank/DDBJ databases">
        <authorList>
            <person name="Varghese N."/>
            <person name="Submissions S."/>
        </authorList>
    </citation>
    <scope>NUCLEOTIDE SEQUENCE [LARGE SCALE GENOMIC DNA]</scope>
    <source>
        <strain evidence="6">DSM 24204</strain>
    </source>
</reference>
<dbReference type="AlphaFoldDB" id="A0A1H7Y8G6"/>
<dbReference type="InterPro" id="IPR011250">
    <property type="entry name" value="OMP/PagP_B-barrel"/>
</dbReference>
<evidence type="ECO:0000313" key="6">
    <source>
        <dbReference type="Proteomes" id="UP000198883"/>
    </source>
</evidence>
<keyword evidence="7" id="KW-1185">Reference proteome</keyword>
<sequence>MQKATFAVMALTSLFAATTASATVTSGISNGGAALKLPVQGSTFHNGWFHQDPGGLPGIEIEGVTSKVSSFSSLKNVAKKVQWMKTFGGVDSNGVVVLKMSNMPDWVPGFHNKLGDFAYKQVGSQELYFGEWVAKDANPNTARVVYYAGNNKTQIMPTNGVAVYSVKGINQNSELNKALLNGEFTANFNTGNLTGTIAKTGLTVGVDARINANASFEGSATANGANGSTNGHFFGSDASALAGYAKFENNQYDTAFGGTKK</sequence>
<evidence type="ECO:0000313" key="7">
    <source>
        <dbReference type="Proteomes" id="UP001224812"/>
    </source>
</evidence>
<evidence type="ECO:0000313" key="5">
    <source>
        <dbReference type="EMBL" id="SEM42283.1"/>
    </source>
</evidence>
<reference evidence="5" key="2">
    <citation type="submission" date="2016-10" db="EMBL/GenBank/DDBJ databases">
        <authorList>
            <person name="de Groot N.N."/>
        </authorList>
    </citation>
    <scope>NUCLEOTIDE SEQUENCE [LARGE SCALE GENOMIC DNA]</scope>
    <source>
        <strain evidence="5">DSM 24204</strain>
    </source>
</reference>
<dbReference type="EMBL" id="FOBN01000017">
    <property type="protein sequence ID" value="SEM42283.1"/>
    <property type="molecule type" value="Genomic_DNA"/>
</dbReference>
<dbReference type="InterPro" id="IPR054843">
    <property type="entry name" value="Slam_hemophilin_C"/>
</dbReference>
<dbReference type="InterPro" id="IPR054536">
    <property type="entry name" value="HphA_C"/>
</dbReference>
<dbReference type="EMBL" id="JASAVS010000018">
    <property type="protein sequence ID" value="MDP8085871.1"/>
    <property type="molecule type" value="Genomic_DNA"/>
</dbReference>
<dbReference type="Pfam" id="PF22828">
    <property type="entry name" value="HphA_N"/>
    <property type="match status" value="1"/>
</dbReference>
<feature type="chain" id="PRO_5011440034" evidence="1">
    <location>
        <begin position="23"/>
        <end position="261"/>
    </location>
</feature>
<dbReference type="OrthoDB" id="8607327at2"/>
<keyword evidence="4" id="KW-0449">Lipoprotein</keyword>
<evidence type="ECO:0000259" key="2">
    <source>
        <dbReference type="Pfam" id="PF22828"/>
    </source>
</evidence>
<evidence type="ECO:0000256" key="1">
    <source>
        <dbReference type="SAM" id="SignalP"/>
    </source>
</evidence>
<keyword evidence="1" id="KW-0732">Signal</keyword>
<name>A0A1H7Y8G6_9PAST</name>
<protein>
    <submittedName>
        <fullName evidence="4">Slam-dependent surface lipoprotein</fullName>
    </submittedName>
</protein>
<dbReference type="NCBIfam" id="NF041636">
    <property type="entry name" value="slam_lipo"/>
    <property type="match status" value="1"/>
</dbReference>
<dbReference type="Pfam" id="PF22829">
    <property type="entry name" value="HphA_C"/>
    <property type="match status" value="1"/>
</dbReference>
<feature type="domain" description="HphA N-terminal heme-binding" evidence="2">
    <location>
        <begin position="21"/>
        <end position="139"/>
    </location>
</feature>
<accession>A0A1H7Y8G6</accession>
<proteinExistence type="predicted"/>
<evidence type="ECO:0000259" key="3">
    <source>
        <dbReference type="Pfam" id="PF22829"/>
    </source>
</evidence>
<dbReference type="InterPro" id="IPR054535">
    <property type="entry name" value="HphA_N"/>
</dbReference>
<dbReference type="Proteomes" id="UP001224812">
    <property type="component" value="Unassembled WGS sequence"/>
</dbReference>
<feature type="signal peptide" evidence="1">
    <location>
        <begin position="1"/>
        <end position="22"/>
    </location>
</feature>
<evidence type="ECO:0000313" key="4">
    <source>
        <dbReference type="EMBL" id="MDP8085871.1"/>
    </source>
</evidence>
<dbReference type="GeneID" id="83544639"/>
<reference evidence="4 7" key="3">
    <citation type="journal article" date="2023" name="Front. Microbiol.">
        <title>Phylogeography and host specificity of Pasteurellaceae pathogenic to sea-farmed fish in the north-east Atlantic.</title>
        <authorList>
            <person name="Gulla S."/>
            <person name="Colquhoun D.J."/>
            <person name="Olsen A.B."/>
            <person name="Spilsberg B."/>
            <person name="Lagesen K."/>
            <person name="Aakesson C.P."/>
            <person name="Strom S."/>
            <person name="Manji F."/>
            <person name="Birkbeck T.H."/>
            <person name="Nilsen H.K."/>
        </authorList>
    </citation>
    <scope>NUCLEOTIDE SEQUENCE [LARGE SCALE GENOMIC DNA]</scope>
    <source>
        <strain evidence="4 7">VIO11850</strain>
    </source>
</reference>
<dbReference type="Proteomes" id="UP000198883">
    <property type="component" value="Unassembled WGS sequence"/>
</dbReference>
<gene>
    <name evidence="4" type="ORF">QJT92_08055</name>
    <name evidence="5" type="ORF">SAMN05444853_1179</name>
</gene>
<dbReference type="STRING" id="97481.SAMN05444853_1179"/>
<dbReference type="RefSeq" id="WP_090922321.1">
    <property type="nucleotide sequence ID" value="NZ_CP016180.1"/>
</dbReference>
<organism evidence="5 6">
    <name type="scientific">Phocoenobacter skyensis</name>
    <dbReference type="NCBI Taxonomy" id="97481"/>
    <lineage>
        <taxon>Bacteria</taxon>
        <taxon>Pseudomonadati</taxon>
        <taxon>Pseudomonadota</taxon>
        <taxon>Gammaproteobacteria</taxon>
        <taxon>Pasteurellales</taxon>
        <taxon>Pasteurellaceae</taxon>
        <taxon>Phocoenobacter</taxon>
    </lineage>
</organism>